<keyword evidence="3 10" id="KW-0479">Metal-binding</keyword>
<dbReference type="Gene3D" id="3.40.50.300">
    <property type="entry name" value="P-loop containing nucleotide triphosphate hydrolases"/>
    <property type="match status" value="1"/>
</dbReference>
<dbReference type="GO" id="GO:0005737">
    <property type="term" value="C:cytoplasm"/>
    <property type="evidence" value="ECO:0007669"/>
    <property type="project" value="UniProtKB-SubCell"/>
</dbReference>
<keyword evidence="5 10" id="KW-0547">Nucleotide-binding</keyword>
<dbReference type="Proteomes" id="UP000027219">
    <property type="component" value="Unassembled WGS sequence"/>
</dbReference>
<keyword evidence="6 10" id="KW-0378">Hydrolase</keyword>
<dbReference type="GO" id="GO:0005525">
    <property type="term" value="F:GTP binding"/>
    <property type="evidence" value="ECO:0007669"/>
    <property type="project" value="UniProtKB-UniRule"/>
</dbReference>
<evidence type="ECO:0000256" key="7">
    <source>
        <dbReference type="ARBA" id="ARBA00022833"/>
    </source>
</evidence>
<evidence type="ECO:0000256" key="10">
    <source>
        <dbReference type="HAMAP-Rule" id="MF_01820"/>
    </source>
</evidence>
<evidence type="ECO:0000256" key="6">
    <source>
        <dbReference type="ARBA" id="ARBA00022801"/>
    </source>
</evidence>
<feature type="binding site" evidence="10">
    <location>
        <position position="293"/>
    </location>
    <ligand>
        <name>Zn(2+)</name>
        <dbReference type="ChEBI" id="CHEBI:29105"/>
    </ligand>
</feature>
<feature type="binding site" evidence="10">
    <location>
        <position position="287"/>
    </location>
    <ligand>
        <name>Zn(2+)</name>
        <dbReference type="ChEBI" id="CHEBI:29105"/>
    </ligand>
</feature>
<keyword evidence="4 10" id="KW-0699">rRNA-binding</keyword>
<evidence type="ECO:0000313" key="13">
    <source>
        <dbReference type="EMBL" id="KDN29127.1"/>
    </source>
</evidence>
<keyword evidence="2 10" id="KW-0690">Ribosome biogenesis</keyword>
<dbReference type="PROSITE" id="PS50936">
    <property type="entry name" value="ENGC_GTPASE"/>
    <property type="match status" value="1"/>
</dbReference>
<evidence type="ECO:0000259" key="11">
    <source>
        <dbReference type="PROSITE" id="PS50936"/>
    </source>
</evidence>
<gene>
    <name evidence="10" type="primary">rsgA</name>
    <name evidence="13" type="ORF">VFDL14_17920</name>
</gene>
<dbReference type="GO" id="GO:0042274">
    <property type="term" value="P:ribosomal small subunit biogenesis"/>
    <property type="evidence" value="ECO:0007669"/>
    <property type="project" value="UniProtKB-UniRule"/>
</dbReference>
<accession>A0A066UTA8</accession>
<proteinExistence type="inferred from homology"/>
<dbReference type="InterPro" id="IPR027417">
    <property type="entry name" value="P-loop_NTPase"/>
</dbReference>
<keyword evidence="1 10" id="KW-0963">Cytoplasm</keyword>
<dbReference type="SUPFAM" id="SSF52540">
    <property type="entry name" value="P-loop containing nucleoside triphosphate hydrolases"/>
    <property type="match status" value="1"/>
</dbReference>
<keyword evidence="7 10" id="KW-0862">Zinc</keyword>
<dbReference type="InterPro" id="IPR004881">
    <property type="entry name" value="Ribosome_biogen_GTPase_RsgA"/>
</dbReference>
<dbReference type="GO" id="GO:0046872">
    <property type="term" value="F:metal ion binding"/>
    <property type="evidence" value="ECO:0007669"/>
    <property type="project" value="UniProtKB-KW"/>
</dbReference>
<dbReference type="HAMAP" id="MF_01820">
    <property type="entry name" value="GTPase_RsgA"/>
    <property type="match status" value="1"/>
</dbReference>
<feature type="binding site" evidence="10">
    <location>
        <begin position="147"/>
        <end position="150"/>
    </location>
    <ligand>
        <name>GTP</name>
        <dbReference type="ChEBI" id="CHEBI:37565"/>
    </ligand>
</feature>
<dbReference type="NCBIfam" id="TIGR00157">
    <property type="entry name" value="ribosome small subunit-dependent GTPase A"/>
    <property type="match status" value="1"/>
</dbReference>
<organism evidence="13 14">
    <name type="scientific">Vibrio fortis</name>
    <dbReference type="NCBI Taxonomy" id="212667"/>
    <lineage>
        <taxon>Bacteria</taxon>
        <taxon>Pseudomonadati</taxon>
        <taxon>Pseudomonadota</taxon>
        <taxon>Gammaproteobacteria</taxon>
        <taxon>Vibrionales</taxon>
        <taxon>Vibrionaceae</taxon>
        <taxon>Vibrio</taxon>
    </lineage>
</organism>
<keyword evidence="8 10" id="KW-0694">RNA-binding</keyword>
<comment type="similarity">
    <text evidence="10">Belongs to the TRAFAC class YlqF/YawG GTPase family. RsgA subfamily.</text>
</comment>
<evidence type="ECO:0000256" key="9">
    <source>
        <dbReference type="ARBA" id="ARBA00023134"/>
    </source>
</evidence>
<dbReference type="OrthoDB" id="9809485at2"/>
<dbReference type="PANTHER" id="PTHR32120:SF10">
    <property type="entry name" value="SMALL RIBOSOMAL SUBUNIT BIOGENESIS GTPASE RSGA"/>
    <property type="match status" value="1"/>
</dbReference>
<feature type="domain" description="CP-type G" evidence="12">
    <location>
        <begin position="99"/>
        <end position="257"/>
    </location>
</feature>
<keyword evidence="14" id="KW-1185">Reference proteome</keyword>
<dbReference type="PANTHER" id="PTHR32120">
    <property type="entry name" value="SMALL RIBOSOMAL SUBUNIT BIOGENESIS GTPASE RSGA"/>
    <property type="match status" value="1"/>
</dbReference>
<evidence type="ECO:0000256" key="4">
    <source>
        <dbReference type="ARBA" id="ARBA00022730"/>
    </source>
</evidence>
<dbReference type="InterPro" id="IPR010914">
    <property type="entry name" value="RsgA_GTPase_dom"/>
</dbReference>
<feature type="binding site" evidence="10">
    <location>
        <begin position="199"/>
        <end position="207"/>
    </location>
    <ligand>
        <name>GTP</name>
        <dbReference type="ChEBI" id="CHEBI:37565"/>
    </ligand>
</feature>
<comment type="subcellular location">
    <subcellularLocation>
        <location evidence="10">Cytoplasm</location>
    </subcellularLocation>
</comment>
<evidence type="ECO:0000256" key="2">
    <source>
        <dbReference type="ARBA" id="ARBA00022517"/>
    </source>
</evidence>
<reference evidence="13 14" key="1">
    <citation type="submission" date="2014-02" db="EMBL/GenBank/DDBJ databases">
        <title>Vibrio fortis Dalian14 Genome Sequencing.</title>
        <authorList>
            <person name="Wang Y."/>
            <person name="Song L."/>
            <person name="Liu G."/>
            <person name="Ding J."/>
        </authorList>
    </citation>
    <scope>NUCLEOTIDE SEQUENCE [LARGE SCALE GENOMIC DNA]</scope>
    <source>
        <strain evidence="13 14">Dalian14</strain>
    </source>
</reference>
<dbReference type="STRING" id="212667.VFDL14_17920"/>
<evidence type="ECO:0000256" key="8">
    <source>
        <dbReference type="ARBA" id="ARBA00022884"/>
    </source>
</evidence>
<dbReference type="Pfam" id="PF03193">
    <property type="entry name" value="RsgA_GTPase"/>
    <property type="match status" value="1"/>
</dbReference>
<evidence type="ECO:0000313" key="14">
    <source>
        <dbReference type="Proteomes" id="UP000027219"/>
    </source>
</evidence>
<protein>
    <recommendedName>
        <fullName evidence="10">Small ribosomal subunit biogenesis GTPase RsgA</fullName>
        <ecNumber evidence="10">3.6.1.-</ecNumber>
    </recommendedName>
</protein>
<keyword evidence="9 10" id="KW-0342">GTP-binding</keyword>
<dbReference type="CDD" id="cd01854">
    <property type="entry name" value="YjeQ_EngC"/>
    <property type="match status" value="1"/>
</dbReference>
<comment type="caution">
    <text evidence="13">The sequence shown here is derived from an EMBL/GenBank/DDBJ whole genome shotgun (WGS) entry which is preliminary data.</text>
</comment>
<comment type="subunit">
    <text evidence="10">Monomer. Associates with 30S ribosomal subunit, binds 16S rRNA.</text>
</comment>
<dbReference type="EMBL" id="JFFR01000012">
    <property type="protein sequence ID" value="KDN29127.1"/>
    <property type="molecule type" value="Genomic_DNA"/>
</dbReference>
<evidence type="ECO:0000256" key="5">
    <source>
        <dbReference type="ARBA" id="ARBA00022741"/>
    </source>
</evidence>
<name>A0A066UTA8_9VIBR</name>
<feature type="domain" description="EngC GTPase" evidence="11">
    <location>
        <begin position="108"/>
        <end position="255"/>
    </location>
</feature>
<dbReference type="EC" id="3.6.1.-" evidence="10"/>
<dbReference type="PROSITE" id="PS51721">
    <property type="entry name" value="G_CP"/>
    <property type="match status" value="1"/>
</dbReference>
<evidence type="ECO:0000256" key="3">
    <source>
        <dbReference type="ARBA" id="ARBA00022723"/>
    </source>
</evidence>
<dbReference type="GO" id="GO:0019843">
    <property type="term" value="F:rRNA binding"/>
    <property type="evidence" value="ECO:0007669"/>
    <property type="project" value="UniProtKB-KW"/>
</dbReference>
<dbReference type="RefSeq" id="WP_032550539.1">
    <property type="nucleotide sequence ID" value="NZ_JFFR01000012.1"/>
</dbReference>
<evidence type="ECO:0000259" key="12">
    <source>
        <dbReference type="PROSITE" id="PS51721"/>
    </source>
</evidence>
<dbReference type="GO" id="GO:0003924">
    <property type="term" value="F:GTPase activity"/>
    <property type="evidence" value="ECO:0007669"/>
    <property type="project" value="UniProtKB-UniRule"/>
</dbReference>
<dbReference type="AlphaFoldDB" id="A0A066UTA8"/>
<comment type="cofactor">
    <cofactor evidence="10">
        <name>Zn(2+)</name>
        <dbReference type="ChEBI" id="CHEBI:29105"/>
    </cofactor>
    <text evidence="10">Binds 1 zinc ion per subunit.</text>
</comment>
<comment type="function">
    <text evidence="10">One of several proteins that assist in the late maturation steps of the functional core of the 30S ribosomal subunit. Helps release RbfA from mature subunits. May play a role in the assembly of ribosomal proteins into the subunit. Circularly permuted GTPase that catalyzes slow GTP hydrolysis, GTPase activity is stimulated by the 30S ribosomal subunit.</text>
</comment>
<sequence length="355" mass="39545">MNSKNAFSDPISLSQLGWKPIFQQQLTLEDYEQENFAARVIAHHRSGYTLASEQGEIHLAIHHALPAMTVGDWVILKPNQQFERLLERQSLFSRKASGTRVAEQLISANVTTVFIVVSLNHDFNLSRIERYLALANEAKVEPVIVLTKKDLCDDSEAKVSQVQSLDPLLMIETVNGLDLESVQVLAPWCTSGATVALMGSSGVGKSTIVNSLMAEQAQATGGIREDDSKGRHTTTSRSLHLLKDGGLLIDTPGMRELQLSDCAEGVSETFADIEELATNCRFSDCQHQSEPGCAIQQALENGDLTERRFNNYQKLLREQARNSATLAQQRANFKQLTKMYRSVQNESRHRKQFDD</sequence>
<dbReference type="Gene3D" id="1.10.40.50">
    <property type="entry name" value="Probable gtpase engc, domain 3"/>
    <property type="match status" value="1"/>
</dbReference>
<feature type="binding site" evidence="10">
    <location>
        <position position="280"/>
    </location>
    <ligand>
        <name>Zn(2+)</name>
        <dbReference type="ChEBI" id="CHEBI:29105"/>
    </ligand>
</feature>
<dbReference type="InterPro" id="IPR030378">
    <property type="entry name" value="G_CP_dom"/>
</dbReference>
<evidence type="ECO:0000256" key="1">
    <source>
        <dbReference type="ARBA" id="ARBA00022490"/>
    </source>
</evidence>
<feature type="binding site" evidence="10">
    <location>
        <position position="285"/>
    </location>
    <ligand>
        <name>Zn(2+)</name>
        <dbReference type="ChEBI" id="CHEBI:29105"/>
    </ligand>
</feature>